<keyword evidence="1" id="KW-0812">Transmembrane</keyword>
<protein>
    <recommendedName>
        <fullName evidence="4">TadE-like protein</fullName>
    </recommendedName>
</protein>
<dbReference type="EMBL" id="QNSE01000005">
    <property type="protein sequence ID" value="RBP83852.1"/>
    <property type="molecule type" value="Genomic_DNA"/>
</dbReference>
<gene>
    <name evidence="2" type="ORF">DFP80_105172</name>
</gene>
<dbReference type="OrthoDB" id="6555416at2"/>
<organism evidence="2 3">
    <name type="scientific">Marinomonas rhizomae</name>
    <dbReference type="NCBI Taxonomy" id="491948"/>
    <lineage>
        <taxon>Bacteria</taxon>
        <taxon>Pseudomonadati</taxon>
        <taxon>Pseudomonadota</taxon>
        <taxon>Gammaproteobacteria</taxon>
        <taxon>Oceanospirillales</taxon>
        <taxon>Oceanospirillaceae</taxon>
        <taxon>Marinomonas</taxon>
    </lineage>
</organism>
<evidence type="ECO:0000313" key="3">
    <source>
        <dbReference type="Proteomes" id="UP000252792"/>
    </source>
</evidence>
<name>A0A366JA73_9GAMM</name>
<comment type="caution">
    <text evidence="2">The sequence shown here is derived from an EMBL/GenBank/DDBJ whole genome shotgun (WGS) entry which is preliminary data.</text>
</comment>
<reference evidence="2 3" key="1">
    <citation type="submission" date="2018-06" db="EMBL/GenBank/DDBJ databases">
        <title>Genomic Encyclopedia of Type Strains, Phase III (KMG-III): the genomes of soil and plant-associated and newly described type strains.</title>
        <authorList>
            <person name="Whitman W."/>
        </authorList>
    </citation>
    <scope>NUCLEOTIDE SEQUENCE [LARGE SCALE GENOMIC DNA]</scope>
    <source>
        <strain evidence="2 3">CECT 7377</strain>
    </source>
</reference>
<evidence type="ECO:0000256" key="1">
    <source>
        <dbReference type="SAM" id="Phobius"/>
    </source>
</evidence>
<keyword evidence="1" id="KW-1133">Transmembrane helix</keyword>
<dbReference type="Proteomes" id="UP000252792">
    <property type="component" value="Unassembled WGS sequence"/>
</dbReference>
<accession>A0A366JA73</accession>
<keyword evidence="1" id="KW-0472">Membrane</keyword>
<dbReference type="RefSeq" id="WP_013663220.1">
    <property type="nucleotide sequence ID" value="NZ_QNSE01000005.1"/>
</dbReference>
<keyword evidence="3" id="KW-1185">Reference proteome</keyword>
<evidence type="ECO:0000313" key="2">
    <source>
        <dbReference type="EMBL" id="RBP83852.1"/>
    </source>
</evidence>
<feature type="transmembrane region" description="Helical" evidence="1">
    <location>
        <begin position="12"/>
        <end position="34"/>
    </location>
</feature>
<evidence type="ECO:0008006" key="4">
    <source>
        <dbReference type="Google" id="ProtNLM"/>
    </source>
</evidence>
<sequence length="161" mass="18456">MGSIAHFLRNKDAVVSIEVALIFPVILFILMMFFELARIALVITLVDVSIEQSVQSFREDALFNTLTEEEIKTTTSENIIAHSFNMIHEDSIQIELQRFSNLNEFADVKESENTYYSLPILNFSVYLNENFITPLPQFFGLGDSFQHEYRHVLGDLLGDEA</sequence>
<dbReference type="AlphaFoldDB" id="A0A366JA73"/>
<proteinExistence type="predicted"/>